<feature type="non-terminal residue" evidence="2">
    <location>
        <position position="1"/>
    </location>
</feature>
<evidence type="ECO:0000256" key="1">
    <source>
        <dbReference type="SAM" id="MobiDB-lite"/>
    </source>
</evidence>
<feature type="region of interest" description="Disordered" evidence="1">
    <location>
        <begin position="22"/>
        <end position="75"/>
    </location>
</feature>
<feature type="compositionally biased region" description="Acidic residues" evidence="1">
    <location>
        <begin position="44"/>
        <end position="69"/>
    </location>
</feature>
<dbReference type="EMBL" id="HACG01015757">
    <property type="protein sequence ID" value="CEK62622.1"/>
    <property type="molecule type" value="Transcribed_RNA"/>
</dbReference>
<gene>
    <name evidence="2" type="primary">ORF45682</name>
</gene>
<feature type="non-terminal residue" evidence="2">
    <location>
        <position position="75"/>
    </location>
</feature>
<sequence>PVLFPLPTSSTHTPECYFLTNFPVPTEDARTSTTGVESDHTSLDDEDDDDLDSDDERFQNDPEEPDDDQRDSPEP</sequence>
<reference evidence="2" key="1">
    <citation type="submission" date="2014-12" db="EMBL/GenBank/DDBJ databases">
        <title>Insight into the proteome of Arion vulgaris.</title>
        <authorList>
            <person name="Aradska J."/>
            <person name="Bulat T."/>
            <person name="Smidak R."/>
            <person name="Sarate P."/>
            <person name="Gangsoo J."/>
            <person name="Sialana F."/>
            <person name="Bilban M."/>
            <person name="Lubec G."/>
        </authorList>
    </citation>
    <scope>NUCLEOTIDE SEQUENCE</scope>
    <source>
        <tissue evidence="2">Skin</tissue>
    </source>
</reference>
<name>A0A0B6Z2K9_9EUPU</name>
<accession>A0A0B6Z2K9</accession>
<dbReference type="AlphaFoldDB" id="A0A0B6Z2K9"/>
<organism evidence="2">
    <name type="scientific">Arion vulgaris</name>
    <dbReference type="NCBI Taxonomy" id="1028688"/>
    <lineage>
        <taxon>Eukaryota</taxon>
        <taxon>Metazoa</taxon>
        <taxon>Spiralia</taxon>
        <taxon>Lophotrochozoa</taxon>
        <taxon>Mollusca</taxon>
        <taxon>Gastropoda</taxon>
        <taxon>Heterobranchia</taxon>
        <taxon>Euthyneura</taxon>
        <taxon>Panpulmonata</taxon>
        <taxon>Eupulmonata</taxon>
        <taxon>Stylommatophora</taxon>
        <taxon>Helicina</taxon>
        <taxon>Arionoidea</taxon>
        <taxon>Arionidae</taxon>
        <taxon>Arion</taxon>
    </lineage>
</organism>
<proteinExistence type="predicted"/>
<evidence type="ECO:0000313" key="2">
    <source>
        <dbReference type="EMBL" id="CEK62622.1"/>
    </source>
</evidence>
<protein>
    <submittedName>
        <fullName evidence="2">Uncharacterized protein</fullName>
    </submittedName>
</protein>